<feature type="domain" description="GIY-YIG" evidence="1">
    <location>
        <begin position="18"/>
        <end position="94"/>
    </location>
</feature>
<protein>
    <recommendedName>
        <fullName evidence="1">GIY-YIG domain-containing protein</fullName>
    </recommendedName>
</protein>
<dbReference type="EMBL" id="BANX01000029">
    <property type="protein sequence ID" value="GAC69927.1"/>
    <property type="molecule type" value="Genomic_DNA"/>
</dbReference>
<name>M0QR65_9ACTN</name>
<proteinExistence type="predicted"/>
<dbReference type="Proteomes" id="UP000011666">
    <property type="component" value="Unassembled WGS sequence"/>
</dbReference>
<dbReference type="AlphaFoldDB" id="M0QR65"/>
<gene>
    <name evidence="2" type="ORF">GS4_29_00260</name>
</gene>
<evidence type="ECO:0000259" key="1">
    <source>
        <dbReference type="PROSITE" id="PS50164"/>
    </source>
</evidence>
<comment type="caution">
    <text evidence="2">The sequence shown here is derived from an EMBL/GenBank/DDBJ whole genome shotgun (WGS) entry which is preliminary data.</text>
</comment>
<dbReference type="RefSeq" id="WP_007623458.1">
    <property type="nucleotide sequence ID" value="NZ_BANX01000029.1"/>
</dbReference>
<dbReference type="PROSITE" id="PS50164">
    <property type="entry name" value="GIY_YIG"/>
    <property type="match status" value="1"/>
</dbReference>
<dbReference type="Gene3D" id="3.40.1440.10">
    <property type="entry name" value="GIY-YIG endonuclease"/>
    <property type="match status" value="1"/>
</dbReference>
<dbReference type="InterPro" id="IPR035901">
    <property type="entry name" value="GIY-YIG_endonuc_sf"/>
</dbReference>
<evidence type="ECO:0000313" key="3">
    <source>
        <dbReference type="Proteomes" id="UP000011666"/>
    </source>
</evidence>
<dbReference type="SUPFAM" id="SSF82771">
    <property type="entry name" value="GIY-YIG endonuclease"/>
    <property type="match status" value="1"/>
</dbReference>
<organism evidence="2 3">
    <name type="scientific">Gordonia soli NBRC 108243</name>
    <dbReference type="NCBI Taxonomy" id="1223545"/>
    <lineage>
        <taxon>Bacteria</taxon>
        <taxon>Bacillati</taxon>
        <taxon>Actinomycetota</taxon>
        <taxon>Actinomycetes</taxon>
        <taxon>Mycobacteriales</taxon>
        <taxon>Gordoniaceae</taxon>
        <taxon>Gordonia</taxon>
    </lineage>
</organism>
<evidence type="ECO:0000313" key="2">
    <source>
        <dbReference type="EMBL" id="GAC69927.1"/>
    </source>
</evidence>
<dbReference type="STRING" id="1223545.GS4_29_00260"/>
<dbReference type="Pfam" id="PF01541">
    <property type="entry name" value="GIY-YIG"/>
    <property type="match status" value="1"/>
</dbReference>
<sequence>MKGETWVWNPHEGHRYDPKCCVYRVYDPDTHELLYVGQTIASLKSRVKSHAASKSWFVWPWNRALVTYEEHPDQWATIIAEAQAIQDENPRYNVERPNPRLLSEWRAIDVAGDIGNWHNDEKAS</sequence>
<keyword evidence="3" id="KW-1185">Reference proteome</keyword>
<accession>M0QR65</accession>
<reference evidence="2 3" key="1">
    <citation type="submission" date="2013-01" db="EMBL/GenBank/DDBJ databases">
        <title>Whole genome shotgun sequence of Gordonia soli NBRC 108243.</title>
        <authorList>
            <person name="Isaki-Nakamura S."/>
            <person name="Hosoyama A."/>
            <person name="Tsuchikane K."/>
            <person name="Ando Y."/>
            <person name="Baba S."/>
            <person name="Ohji S."/>
            <person name="Hamada M."/>
            <person name="Tamura T."/>
            <person name="Yamazoe A."/>
            <person name="Yamazaki S."/>
            <person name="Fujita N."/>
        </authorList>
    </citation>
    <scope>NUCLEOTIDE SEQUENCE [LARGE SCALE GENOMIC DNA]</scope>
    <source>
        <strain evidence="2 3">NBRC 108243</strain>
    </source>
</reference>
<dbReference type="InterPro" id="IPR000305">
    <property type="entry name" value="GIY-YIG_endonuc"/>
</dbReference>